<protein>
    <submittedName>
        <fullName evidence="3">IS110 family transposase</fullName>
    </submittedName>
</protein>
<dbReference type="InterPro" id="IPR047650">
    <property type="entry name" value="Transpos_IS110"/>
</dbReference>
<organism evidence="3 4">
    <name type="scientific">Clostridium weizhouense</name>
    <dbReference type="NCBI Taxonomy" id="2859781"/>
    <lineage>
        <taxon>Bacteria</taxon>
        <taxon>Bacillati</taxon>
        <taxon>Bacillota</taxon>
        <taxon>Clostridia</taxon>
        <taxon>Eubacteriales</taxon>
        <taxon>Clostridiaceae</taxon>
        <taxon>Clostridium</taxon>
    </lineage>
</organism>
<dbReference type="InterPro" id="IPR002525">
    <property type="entry name" value="Transp_IS110-like_N"/>
</dbReference>
<evidence type="ECO:0000259" key="2">
    <source>
        <dbReference type="Pfam" id="PF02371"/>
    </source>
</evidence>
<dbReference type="Pfam" id="PF01548">
    <property type="entry name" value="DEDD_Tnp_IS110"/>
    <property type="match status" value="1"/>
</dbReference>
<evidence type="ECO:0000259" key="1">
    <source>
        <dbReference type="Pfam" id="PF01548"/>
    </source>
</evidence>
<proteinExistence type="predicted"/>
<name>A0ABS7ATC1_9CLOT</name>
<feature type="domain" description="Transposase IS110-like N-terminal" evidence="1">
    <location>
        <begin position="10"/>
        <end position="165"/>
    </location>
</feature>
<dbReference type="NCBIfam" id="NF033542">
    <property type="entry name" value="transpos_IS110"/>
    <property type="match status" value="1"/>
</dbReference>
<reference evidence="3 4" key="1">
    <citation type="submission" date="2021-07" db="EMBL/GenBank/DDBJ databases">
        <title>Clostridium weizhouense sp. nov., an anaerobic bacterium isolated from activated sludge of Petroleum wastewater.</title>
        <authorList>
            <person name="Li Q."/>
        </authorList>
    </citation>
    <scope>NUCLEOTIDE SEQUENCE [LARGE SCALE GENOMIC DNA]</scope>
    <source>
        <strain evidence="3 4">YB-6</strain>
    </source>
</reference>
<dbReference type="Proteomes" id="UP001519921">
    <property type="component" value="Unassembled WGS sequence"/>
</dbReference>
<comment type="caution">
    <text evidence="3">The sequence shown here is derived from an EMBL/GenBank/DDBJ whole genome shotgun (WGS) entry which is preliminary data.</text>
</comment>
<evidence type="ECO:0000313" key="4">
    <source>
        <dbReference type="Proteomes" id="UP001519921"/>
    </source>
</evidence>
<gene>
    <name evidence="3" type="ORF">KYD98_17435</name>
</gene>
<feature type="domain" description="Transposase IS116/IS110/IS902 C-terminal" evidence="2">
    <location>
        <begin position="275"/>
        <end position="350"/>
    </location>
</feature>
<accession>A0ABS7ATC1</accession>
<sequence>MDDGSNYAFIGVDVHKEQHTAVVIDWWTRVLGEFTFESKISVYPEFIKELREKIPENLNLIFGLEDVGGNGRSLAVFLKENRYIVKEVNPSYSSSERKSYPTTLKNDTWDAKCIAEVLVKKIDILKEANPNDLYWTLKQFVYRRDSIVKSLSITKIQLHEQLTKSYTSYKKFFAEIEGKTALAFWEKYPSPSKLKNITTKELKEFLLEASNNSCSTKKAESILSFIAGDGDTFREYQEHRDELVRSYVRYIRFCREEIEELESHMKKIISKLDYKLETLTGVGIVTASQIIAEIGDINRFKSADKLAKYASVAPTNFSSAGKGRDVKSKQGNRRLNGVLFLLAKQQVQLTKNTGKPRNPILYDYYLRKTGERKSKSKVPALICIMRRLVNIIYGMMKNKTEYVMEYR</sequence>
<dbReference type="InterPro" id="IPR003346">
    <property type="entry name" value="Transposase_20"/>
</dbReference>
<dbReference type="PANTHER" id="PTHR33055">
    <property type="entry name" value="TRANSPOSASE FOR INSERTION SEQUENCE ELEMENT IS1111A"/>
    <property type="match status" value="1"/>
</dbReference>
<dbReference type="EMBL" id="JAHXPT010000022">
    <property type="protein sequence ID" value="MBW6411867.1"/>
    <property type="molecule type" value="Genomic_DNA"/>
</dbReference>
<dbReference type="RefSeq" id="WP_219781331.1">
    <property type="nucleotide sequence ID" value="NZ_JAHXPT010000022.1"/>
</dbReference>
<dbReference type="Pfam" id="PF02371">
    <property type="entry name" value="Transposase_20"/>
    <property type="match status" value="1"/>
</dbReference>
<dbReference type="PANTHER" id="PTHR33055:SF13">
    <property type="entry name" value="TRANSPOSASE"/>
    <property type="match status" value="1"/>
</dbReference>
<evidence type="ECO:0000313" key="3">
    <source>
        <dbReference type="EMBL" id="MBW6411867.1"/>
    </source>
</evidence>
<keyword evidence="4" id="KW-1185">Reference proteome</keyword>